<dbReference type="Proteomes" id="UP001597214">
    <property type="component" value="Unassembled WGS sequence"/>
</dbReference>
<name>A0ABW4LIZ7_9BACI</name>
<protein>
    <recommendedName>
        <fullName evidence="3">Amidohydrolase-related domain-containing protein</fullName>
    </recommendedName>
</protein>
<keyword evidence="2" id="KW-1185">Reference proteome</keyword>
<evidence type="ECO:0008006" key="3">
    <source>
        <dbReference type="Google" id="ProtNLM"/>
    </source>
</evidence>
<gene>
    <name evidence="1" type="ORF">ACFSCX_00735</name>
</gene>
<dbReference type="RefSeq" id="WP_377926162.1">
    <property type="nucleotide sequence ID" value="NZ_JBHUEM010000001.1"/>
</dbReference>
<accession>A0ABW4LIZ7</accession>
<organism evidence="1 2">
    <name type="scientific">Bacillus salitolerans</name>
    <dbReference type="NCBI Taxonomy" id="1437434"/>
    <lineage>
        <taxon>Bacteria</taxon>
        <taxon>Bacillati</taxon>
        <taxon>Bacillota</taxon>
        <taxon>Bacilli</taxon>
        <taxon>Bacillales</taxon>
        <taxon>Bacillaceae</taxon>
        <taxon>Bacillus</taxon>
    </lineage>
</organism>
<evidence type="ECO:0000313" key="1">
    <source>
        <dbReference type="EMBL" id="MFD1735076.1"/>
    </source>
</evidence>
<dbReference type="EMBL" id="JBHUEM010000001">
    <property type="protein sequence ID" value="MFD1735076.1"/>
    <property type="molecule type" value="Genomic_DNA"/>
</dbReference>
<evidence type="ECO:0000313" key="2">
    <source>
        <dbReference type="Proteomes" id="UP001597214"/>
    </source>
</evidence>
<comment type="caution">
    <text evidence="1">The sequence shown here is derived from an EMBL/GenBank/DDBJ whole genome shotgun (WGS) entry which is preliminary data.</text>
</comment>
<reference evidence="2" key="1">
    <citation type="journal article" date="2019" name="Int. J. Syst. Evol. Microbiol.">
        <title>The Global Catalogue of Microorganisms (GCM) 10K type strain sequencing project: providing services to taxonomists for standard genome sequencing and annotation.</title>
        <authorList>
            <consortium name="The Broad Institute Genomics Platform"/>
            <consortium name="The Broad Institute Genome Sequencing Center for Infectious Disease"/>
            <person name="Wu L."/>
            <person name="Ma J."/>
        </authorList>
    </citation>
    <scope>NUCLEOTIDE SEQUENCE [LARGE SCALE GENOMIC DNA]</scope>
    <source>
        <strain evidence="2">CCUG 49339</strain>
    </source>
</reference>
<proteinExistence type="predicted"/>
<sequence length="147" mass="16764">MSETFPIMIDYILQNISIIGYDGCFFTDYLNPRYEEEGLKIVKENLEKGFMGIGEVAAASTYSPIVSKLKWKAEHPMDGNLPLIYEMAAQYKTPLLLHIDPASGHPIAQLERALIIYRDTTFIFAHANVENFATKVELLVRARQFVY</sequence>
<dbReference type="Gene3D" id="3.20.20.140">
    <property type="entry name" value="Metal-dependent hydrolases"/>
    <property type="match status" value="1"/>
</dbReference>